<evidence type="ECO:0000256" key="10">
    <source>
        <dbReference type="ARBA" id="ARBA00023125"/>
    </source>
</evidence>
<sequence>MDRPWSLASLCVRSGVSMCEIIIPCVFCGTTLSFEDRIAFDFKVLQVSWKHGQPHACCTACARSICRREVSQYTQEEITFRDFVRRVGPGFYYIPVRCTCCLGLVTTTQKIQALYRRQKFRRVRGRWRTRCTYCAESDNDWERRYFERHSS</sequence>
<dbReference type="InterPro" id="IPR038575">
    <property type="entry name" value="E6_sf"/>
</dbReference>
<comment type="subunit">
    <text evidence="16">Forms homodimers. Interacts with ubiquitin-protein ligase UBE3A/E6-AP; this interaction stimulates UBE3A ubiquitin activity. Interacts with host BAK1.</text>
</comment>
<evidence type="ECO:0000256" key="9">
    <source>
        <dbReference type="ARBA" id="ARBA00023015"/>
    </source>
</evidence>
<organism evidence="18 19">
    <name type="scientific">Canis familiaris papillomavirus 18</name>
    <dbReference type="NCBI Taxonomy" id="1816242"/>
    <lineage>
        <taxon>Viruses</taxon>
        <taxon>Monodnaviria</taxon>
        <taxon>Shotokuvirae</taxon>
        <taxon>Cossaviricota</taxon>
        <taxon>Papovaviricetes</taxon>
        <taxon>Zurhausenvirales</taxon>
        <taxon>Papillomaviridae</taxon>
        <taxon>Firstpapillomavirinae</taxon>
        <taxon>Chipapillomavirus</taxon>
        <taxon>Chipapillomavirus 1</taxon>
    </lineage>
</organism>
<protein>
    <recommendedName>
        <fullName evidence="16 17">Protein E6</fullName>
    </recommendedName>
</protein>
<evidence type="ECO:0000256" key="17">
    <source>
        <dbReference type="RuleBase" id="RU363123"/>
    </source>
</evidence>
<keyword evidence="2 16" id="KW-0244">Early protein</keyword>
<dbReference type="GO" id="GO:0006355">
    <property type="term" value="P:regulation of DNA-templated transcription"/>
    <property type="evidence" value="ECO:0007669"/>
    <property type="project" value="UniProtKB-UniRule"/>
</dbReference>
<dbReference type="GO" id="GO:0006351">
    <property type="term" value="P:DNA-templated transcription"/>
    <property type="evidence" value="ECO:0007669"/>
    <property type="project" value="UniProtKB-UniRule"/>
</dbReference>
<reference evidence="18" key="1">
    <citation type="journal article" date="2016" name="Papillomavirus Res 0">
        <title>Novel Canine Papillomavirus Type 18 Found in Pigmented Plaques.</title>
        <authorList>
            <person name="Lange C.E."/>
            <person name="Diallo A."/>
            <person name="Zewe C."/>
            <person name="Ferrer L."/>
        </authorList>
    </citation>
    <scope>NUCLEOTIDE SEQUENCE [LARGE SCALE GENOMIC DNA]</scope>
    <source>
        <strain evidence="18">Boston 2015</strain>
    </source>
</reference>
<evidence type="ECO:0000313" key="19">
    <source>
        <dbReference type="Proteomes" id="UP000266110"/>
    </source>
</evidence>
<evidence type="ECO:0000256" key="15">
    <source>
        <dbReference type="ARBA" id="ARBA00023323"/>
    </source>
</evidence>
<keyword evidence="11 16" id="KW-0010">Activator</keyword>
<keyword evidence="12 16" id="KW-0804">Transcription</keyword>
<evidence type="ECO:0000256" key="8">
    <source>
        <dbReference type="ARBA" id="ARBA00022833"/>
    </source>
</evidence>
<dbReference type="SUPFAM" id="SSF161229">
    <property type="entry name" value="E6 C-terminal domain-like"/>
    <property type="match status" value="2"/>
</dbReference>
<evidence type="ECO:0000256" key="4">
    <source>
        <dbReference type="ARBA" id="ARBA00022581"/>
    </source>
</evidence>
<dbReference type="GO" id="GO:0039648">
    <property type="term" value="P:symbiont-mediated perturbation of host ubiquitin-like protein modification"/>
    <property type="evidence" value="ECO:0007669"/>
    <property type="project" value="UniProtKB-UniRule"/>
</dbReference>
<keyword evidence="6 16" id="KW-0479">Metal-binding</keyword>
<keyword evidence="14 16" id="KW-0899">Viral immunoevasion</keyword>
<dbReference type="EMBL" id="KT326919">
    <property type="protein sequence ID" value="ANW12189.1"/>
    <property type="molecule type" value="Genomic_DNA"/>
</dbReference>
<comment type="caution">
    <text evidence="16">Lacks conserved residue(s) required for the propagation of feature annotation.</text>
</comment>
<keyword evidence="10 16" id="KW-0238">DNA-binding</keyword>
<evidence type="ECO:0000256" key="1">
    <source>
        <dbReference type="ARBA" id="ARBA00006346"/>
    </source>
</evidence>
<dbReference type="HAMAP" id="MF_04006">
    <property type="entry name" value="HPV_E6"/>
    <property type="match status" value="1"/>
</dbReference>
<dbReference type="GO" id="GO:0030430">
    <property type="term" value="C:host cell cytoplasm"/>
    <property type="evidence" value="ECO:0007669"/>
    <property type="project" value="UniProtKB-SubCell"/>
</dbReference>
<dbReference type="InterPro" id="IPR001334">
    <property type="entry name" value="E6"/>
</dbReference>
<evidence type="ECO:0000256" key="14">
    <source>
        <dbReference type="ARBA" id="ARBA00023280"/>
    </source>
</evidence>
<accession>A0A3G1E4J6</accession>
<evidence type="ECO:0000256" key="3">
    <source>
        <dbReference type="ARBA" id="ARBA00022562"/>
    </source>
</evidence>
<evidence type="ECO:0000256" key="11">
    <source>
        <dbReference type="ARBA" id="ARBA00023159"/>
    </source>
</evidence>
<evidence type="ECO:0000256" key="12">
    <source>
        <dbReference type="ARBA" id="ARBA00023163"/>
    </source>
</evidence>
<proteinExistence type="inferred from homology"/>
<keyword evidence="13 16" id="KW-1035">Host cytoplasm</keyword>
<dbReference type="GO" id="GO:0052170">
    <property type="term" value="P:symbiont-mediated suppression of host innate immune response"/>
    <property type="evidence" value="ECO:0007669"/>
    <property type="project" value="UniProtKB-KW"/>
</dbReference>
<dbReference type="GO" id="GO:0052150">
    <property type="term" value="P:symbiont-mediated perturbation of host apoptosis"/>
    <property type="evidence" value="ECO:0007669"/>
    <property type="project" value="UniProtKB-KW"/>
</dbReference>
<dbReference type="GO" id="GO:0003677">
    <property type="term" value="F:DNA binding"/>
    <property type="evidence" value="ECO:0007669"/>
    <property type="project" value="UniProtKB-UniRule"/>
</dbReference>
<evidence type="ECO:0000256" key="6">
    <source>
        <dbReference type="ARBA" id="ARBA00022723"/>
    </source>
</evidence>
<dbReference type="Gene3D" id="3.30.240.40">
    <property type="entry name" value="E6 early regulatory protein"/>
    <property type="match status" value="2"/>
</dbReference>
<keyword evidence="9 16" id="KW-0805">Transcription regulation</keyword>
<comment type="similarity">
    <text evidence="1 16 17">Belongs to the papillomaviridae E6 protein family.</text>
</comment>
<evidence type="ECO:0000256" key="16">
    <source>
        <dbReference type="HAMAP-Rule" id="MF_04006"/>
    </source>
</evidence>
<dbReference type="Pfam" id="PF00518">
    <property type="entry name" value="E6"/>
    <property type="match status" value="1"/>
</dbReference>
<comment type="subcellular location">
    <subcellularLocation>
        <location evidence="16 17">Host cytoplasm</location>
    </subcellularLocation>
    <subcellularLocation>
        <location evidence="16 17">Host nucleus</location>
    </subcellularLocation>
</comment>
<evidence type="ECO:0000256" key="7">
    <source>
        <dbReference type="ARBA" id="ARBA00022771"/>
    </source>
</evidence>
<feature type="zinc finger region" evidence="16">
    <location>
        <begin position="98"/>
        <end position="134"/>
    </location>
</feature>
<dbReference type="GO" id="GO:0039502">
    <property type="term" value="P:symbiont-mediated suppression of host type I interferon-mediated signaling pathway"/>
    <property type="evidence" value="ECO:0007669"/>
    <property type="project" value="UniProtKB-UniRule"/>
</dbReference>
<evidence type="ECO:0000256" key="5">
    <source>
        <dbReference type="ARBA" id="ARBA00022632"/>
    </source>
</evidence>
<evidence type="ECO:0000256" key="2">
    <source>
        <dbReference type="ARBA" id="ARBA00022518"/>
    </source>
</evidence>
<keyword evidence="3 16" id="KW-1048">Host nucleus</keyword>
<keyword evidence="4 16" id="KW-0945">Host-virus interaction</keyword>
<comment type="function">
    <text evidence="16">Plays a major role in the induction and maintenance of cellular transformation. E6 associates with host UBE3A/E6-AP ubiquitin-protein ligase and modulates its activity. Protects host keratinocytes from apoptosis by mediating the degradation of host BAK1. May also inhibit host immune response.</text>
</comment>
<dbReference type="Proteomes" id="UP000266110">
    <property type="component" value="Segment"/>
</dbReference>
<name>A0A3G1E4J6_9PAPI</name>
<feature type="zinc finger region" evidence="16">
    <location>
        <begin position="25"/>
        <end position="61"/>
    </location>
</feature>
<keyword evidence="15 16" id="KW-1119">Modulation of host cell apoptosis by virus</keyword>
<dbReference type="GO" id="GO:0042025">
    <property type="term" value="C:host cell nucleus"/>
    <property type="evidence" value="ECO:0007669"/>
    <property type="project" value="UniProtKB-SubCell"/>
</dbReference>
<dbReference type="GO" id="GO:0008270">
    <property type="term" value="F:zinc ion binding"/>
    <property type="evidence" value="ECO:0007669"/>
    <property type="project" value="UniProtKB-KW"/>
</dbReference>
<keyword evidence="8 16" id="KW-0862">Zinc</keyword>
<gene>
    <name evidence="16 18" type="primary">E6</name>
</gene>
<evidence type="ECO:0000313" key="18">
    <source>
        <dbReference type="EMBL" id="ANW12189.1"/>
    </source>
</evidence>
<keyword evidence="5 16" id="KW-1090">Inhibition of host innate immune response by virus</keyword>
<evidence type="ECO:0000256" key="13">
    <source>
        <dbReference type="ARBA" id="ARBA00023200"/>
    </source>
</evidence>
<keyword evidence="7 16" id="KW-0863">Zinc-finger</keyword>